<dbReference type="SUPFAM" id="SSF50129">
    <property type="entry name" value="GroES-like"/>
    <property type="match status" value="1"/>
</dbReference>
<dbReference type="CDD" id="cd08241">
    <property type="entry name" value="QOR1"/>
    <property type="match status" value="1"/>
</dbReference>
<dbReference type="GO" id="GO:0016491">
    <property type="term" value="F:oxidoreductase activity"/>
    <property type="evidence" value="ECO:0007669"/>
    <property type="project" value="InterPro"/>
</dbReference>
<evidence type="ECO:0000259" key="1">
    <source>
        <dbReference type="SMART" id="SM00829"/>
    </source>
</evidence>
<dbReference type="KEGG" id="roz:CBI38_08295"/>
<sequence>MRAVVVTELSGPDGMTVQEVPEPQAEGAVLIDVRASGVCFPDLLISYGKYQIRPEPPFVPGAEVAGVVVSAPPDCGLEPGRRVLAVSHVGGYAERVAVPPAQVLPIPDSLSFEAAASLIVNYQTMEFALQRRAQLRSGETVVVLGAAGGVGTSTIQLAKAHGARVIAVVRRDGAGDFLRELGADEVVQLREGWGEHVRALTGGVGAQVVVDPVGGDAFDEAVRVLAPEGRLLVIGFAGGAIPEVKLNRVLFRNISIVGAAWGEFLRTEPAALAEVHAALLGHIERGLTPLVKSRYPLADAAEALRDLETGRVLGKAVLVQEREQ</sequence>
<dbReference type="PANTHER" id="PTHR43677">
    <property type="entry name" value="SHORT-CHAIN DEHYDROGENASE/REDUCTASE"/>
    <property type="match status" value="1"/>
</dbReference>
<dbReference type="Gene3D" id="3.40.50.720">
    <property type="entry name" value="NAD(P)-binding Rossmann-like Domain"/>
    <property type="match status" value="1"/>
</dbReference>
<organism evidence="2 3">
    <name type="scientific">Rhodococcus oxybenzonivorans</name>
    <dbReference type="NCBI Taxonomy" id="1990687"/>
    <lineage>
        <taxon>Bacteria</taxon>
        <taxon>Bacillati</taxon>
        <taxon>Actinomycetota</taxon>
        <taxon>Actinomycetes</taxon>
        <taxon>Mycobacteriales</taxon>
        <taxon>Nocardiaceae</taxon>
        <taxon>Rhodococcus</taxon>
    </lineage>
</organism>
<evidence type="ECO:0000313" key="2">
    <source>
        <dbReference type="EMBL" id="AWK71595.1"/>
    </source>
</evidence>
<gene>
    <name evidence="2" type="ORF">CBI38_08295</name>
</gene>
<reference evidence="2 3" key="1">
    <citation type="submission" date="2017-05" db="EMBL/GenBank/DDBJ databases">
        <title>Isolation of Rhodococcus sp. S2-17 biodegrading of BP-3.</title>
        <authorList>
            <person name="Lee Y."/>
            <person name="Kim K.H."/>
            <person name="Chun B.H."/>
            <person name="Jung H.S."/>
            <person name="Jeon C.O."/>
        </authorList>
    </citation>
    <scope>NUCLEOTIDE SEQUENCE [LARGE SCALE GENOMIC DNA]</scope>
    <source>
        <strain evidence="2 3">S2-17</strain>
    </source>
</reference>
<keyword evidence="3" id="KW-1185">Reference proteome</keyword>
<dbReference type="InterPro" id="IPR013154">
    <property type="entry name" value="ADH-like_N"/>
</dbReference>
<dbReference type="RefSeq" id="WP_109328003.1">
    <property type="nucleotide sequence ID" value="NZ_CP021354.1"/>
</dbReference>
<feature type="domain" description="Enoyl reductase (ER)" evidence="1">
    <location>
        <begin position="10"/>
        <end position="318"/>
    </location>
</feature>
<accession>A0A2S2BSJ7</accession>
<dbReference type="SUPFAM" id="SSF51735">
    <property type="entry name" value="NAD(P)-binding Rossmann-fold domains"/>
    <property type="match status" value="1"/>
</dbReference>
<dbReference type="Proteomes" id="UP000245711">
    <property type="component" value="Chromosome"/>
</dbReference>
<dbReference type="InterPro" id="IPR013149">
    <property type="entry name" value="ADH-like_C"/>
</dbReference>
<dbReference type="Pfam" id="PF08240">
    <property type="entry name" value="ADH_N"/>
    <property type="match status" value="1"/>
</dbReference>
<dbReference type="InterPro" id="IPR051397">
    <property type="entry name" value="Zn-ADH-like_protein"/>
</dbReference>
<dbReference type="InterPro" id="IPR011032">
    <property type="entry name" value="GroES-like_sf"/>
</dbReference>
<dbReference type="Gene3D" id="3.90.180.10">
    <property type="entry name" value="Medium-chain alcohol dehydrogenases, catalytic domain"/>
    <property type="match status" value="1"/>
</dbReference>
<protein>
    <submittedName>
        <fullName evidence="2">Alcohol dehydrogenase</fullName>
    </submittedName>
</protein>
<dbReference type="InterPro" id="IPR036291">
    <property type="entry name" value="NAD(P)-bd_dom_sf"/>
</dbReference>
<dbReference type="EMBL" id="CP021354">
    <property type="protein sequence ID" value="AWK71595.1"/>
    <property type="molecule type" value="Genomic_DNA"/>
</dbReference>
<dbReference type="PANTHER" id="PTHR43677:SF4">
    <property type="entry name" value="QUINONE OXIDOREDUCTASE-LIKE PROTEIN 2"/>
    <property type="match status" value="1"/>
</dbReference>
<name>A0A2S2BSJ7_9NOCA</name>
<dbReference type="AlphaFoldDB" id="A0A2S2BSJ7"/>
<dbReference type="SMART" id="SM00829">
    <property type="entry name" value="PKS_ER"/>
    <property type="match status" value="1"/>
</dbReference>
<proteinExistence type="predicted"/>
<dbReference type="Pfam" id="PF00107">
    <property type="entry name" value="ADH_zinc_N"/>
    <property type="match status" value="1"/>
</dbReference>
<dbReference type="OrthoDB" id="4190732at2"/>
<evidence type="ECO:0000313" key="3">
    <source>
        <dbReference type="Proteomes" id="UP000245711"/>
    </source>
</evidence>
<dbReference type="InterPro" id="IPR020843">
    <property type="entry name" value="ER"/>
</dbReference>